<evidence type="ECO:0000256" key="2">
    <source>
        <dbReference type="SAM" id="SignalP"/>
    </source>
</evidence>
<dbReference type="AlphaFoldDB" id="A0A2S5GA55"/>
<accession>A0A2S5GA55</accession>
<evidence type="ECO:0000313" key="4">
    <source>
        <dbReference type="Proteomes" id="UP000239047"/>
    </source>
</evidence>
<dbReference type="GO" id="GO:0005975">
    <property type="term" value="P:carbohydrate metabolic process"/>
    <property type="evidence" value="ECO:0007669"/>
    <property type="project" value="InterPro"/>
</dbReference>
<reference evidence="3 4" key="1">
    <citation type="submission" date="2018-02" db="EMBL/GenBank/DDBJ databases">
        <title>Jeotgalibacillus proteolyticum sp. nov. a protease producing bacterium isolated from ocean sediments of Laizhou Bay.</title>
        <authorList>
            <person name="Li Y."/>
        </authorList>
    </citation>
    <scope>NUCLEOTIDE SEQUENCE [LARGE SCALE GENOMIC DNA]</scope>
    <source>
        <strain evidence="3 4">22-7</strain>
    </source>
</reference>
<gene>
    <name evidence="3" type="ORF">C4B60_15205</name>
</gene>
<feature type="signal peptide" evidence="2">
    <location>
        <begin position="1"/>
        <end position="23"/>
    </location>
</feature>
<evidence type="ECO:0008006" key="5">
    <source>
        <dbReference type="Google" id="ProtNLM"/>
    </source>
</evidence>
<dbReference type="InterPro" id="IPR018247">
    <property type="entry name" value="EF_Hand_1_Ca_BS"/>
</dbReference>
<dbReference type="EMBL" id="PREZ01000005">
    <property type="protein sequence ID" value="PPA69876.1"/>
    <property type="molecule type" value="Genomic_DNA"/>
</dbReference>
<keyword evidence="4" id="KW-1185">Reference proteome</keyword>
<dbReference type="RefSeq" id="WP_104058869.1">
    <property type="nucleotide sequence ID" value="NZ_PREZ01000005.1"/>
</dbReference>
<dbReference type="InterPro" id="IPR008928">
    <property type="entry name" value="6-hairpin_glycosidase_sf"/>
</dbReference>
<keyword evidence="2" id="KW-0732">Signal</keyword>
<feature type="compositionally biased region" description="Basic and acidic residues" evidence="1">
    <location>
        <begin position="527"/>
        <end position="536"/>
    </location>
</feature>
<name>A0A2S5GA55_9BACL</name>
<dbReference type="OrthoDB" id="9795873at2"/>
<sequence length="908" mass="102147">MKKLVLILLAVSLLLPFAPEANAQAKPNKGSLKKIEKAIEKNEYNKSFDFDQDGELTRKDLSYFKKFKLGIKDELYLNLDHLNWLSQDITVDGTEMMITRLYAEPNNPDDLSEGYHYVGDPQEGIAALDDVARAVTAYAEHYQLYKDAHSLDQITKGLEFVMWMQEEDGDFRNFVALDENGGLFKRDSHSSSKTFSYWAVRAYTALSYSYEILLKKDPEMAERVKQHLELSSKRINEKVKPLYGTYTTKGGEDYPAWDLYDNWVSTIAIEALTKHYALLPDETVKENIQMLGEALYASQYGDFKEYPLGGFMSTYSERVDVWNEWGSQQTAAMALAGEAVNNKNWIAAAELAADSFLSDMMISGRAFSKQPNAIVYPQINYGTASYVDNFIKLYEVTGKEKYAFMAGVAGQWWLGNNDKEVHMFNQETGVAFDAIDEDKVNINSGAESNIEAVRALARILQHDTSKVALFSAEKEKEKAFTLEMEDQYGELPDEPLTIMNASLSDESKALVYKPSTDPGLDETNESAQKEDVIPEASRDQEAQIYENWFGQNALFVKGAGFNNTRLYGDSYLYQDISIGDEDGAPQIGDAINLQFSTRLEFDTELKAEVFALNEEGESTVISEVQGVNYHYRHWYSGSSAIKTVPVSAIPEDAVKIRIQFSVQSDNEWFNKGYIALADIKLFKSNTPELRAGGTDFSKGAYIEMPAGQQKEIQFPDGVKEGNYRVYVSARTNTEPGALGLHINQQTLSLDLEDERRAVQILYAGDVELEEGQESFLIENIGDLPADIDQLTFYPVLSSVVYEALDGKAYKVIRDSINNNLIVERENKGKSPYFIESAYKIDGETVVIAGTVSGAKGKTEKGGFITVKGDKSYRAKLNKNGEFSIVVPYEKELKRIELEYKKTMGYVYF</sequence>
<protein>
    <recommendedName>
        <fullName evidence="5">EF-hand domain-containing protein</fullName>
    </recommendedName>
</protein>
<feature type="region of interest" description="Disordered" evidence="1">
    <location>
        <begin position="512"/>
        <end position="536"/>
    </location>
</feature>
<evidence type="ECO:0000313" key="3">
    <source>
        <dbReference type="EMBL" id="PPA69876.1"/>
    </source>
</evidence>
<dbReference type="PROSITE" id="PS00018">
    <property type="entry name" value="EF_HAND_1"/>
    <property type="match status" value="1"/>
</dbReference>
<feature type="chain" id="PRO_5015596720" description="EF-hand domain-containing protein" evidence="2">
    <location>
        <begin position="24"/>
        <end position="908"/>
    </location>
</feature>
<dbReference type="SUPFAM" id="SSF48208">
    <property type="entry name" value="Six-hairpin glycosidases"/>
    <property type="match status" value="1"/>
</dbReference>
<dbReference type="Proteomes" id="UP000239047">
    <property type="component" value="Unassembled WGS sequence"/>
</dbReference>
<comment type="caution">
    <text evidence="3">The sequence shown here is derived from an EMBL/GenBank/DDBJ whole genome shotgun (WGS) entry which is preliminary data.</text>
</comment>
<evidence type="ECO:0000256" key="1">
    <source>
        <dbReference type="SAM" id="MobiDB-lite"/>
    </source>
</evidence>
<organism evidence="3 4">
    <name type="scientific">Jeotgalibacillus proteolyticus</name>
    <dbReference type="NCBI Taxonomy" id="2082395"/>
    <lineage>
        <taxon>Bacteria</taxon>
        <taxon>Bacillati</taxon>
        <taxon>Bacillota</taxon>
        <taxon>Bacilli</taxon>
        <taxon>Bacillales</taxon>
        <taxon>Caryophanaceae</taxon>
        <taxon>Jeotgalibacillus</taxon>
    </lineage>
</organism>
<proteinExistence type="predicted"/>